<dbReference type="KEGG" id="gyu:FE374_17435"/>
<reference evidence="2 3" key="1">
    <citation type="submission" date="2019-05" db="EMBL/GenBank/DDBJ databases">
        <title>Georgenia *** sp. nov., and Georgenia *** sp. nov., isolated from the intestinal contents of plateau pika (Ochotona curzoniae) in the Qinghai-Tibet plateau of China.</title>
        <authorList>
            <person name="Tian Z."/>
        </authorList>
    </citation>
    <scope>NUCLEOTIDE SEQUENCE [LARGE SCALE GENOMIC DNA]</scope>
    <source>
        <strain evidence="2 3">Z443</strain>
    </source>
</reference>
<evidence type="ECO:0000256" key="1">
    <source>
        <dbReference type="SAM" id="MobiDB-lite"/>
    </source>
</evidence>
<gene>
    <name evidence="2" type="ORF">FE374_17435</name>
</gene>
<name>A0A5B8C9N6_9MICO</name>
<feature type="region of interest" description="Disordered" evidence="1">
    <location>
        <begin position="40"/>
        <end position="65"/>
    </location>
</feature>
<feature type="compositionally biased region" description="Basic and acidic residues" evidence="1">
    <location>
        <begin position="45"/>
        <end position="65"/>
    </location>
</feature>
<dbReference type="Proteomes" id="UP000314616">
    <property type="component" value="Chromosome"/>
</dbReference>
<evidence type="ECO:0000313" key="2">
    <source>
        <dbReference type="EMBL" id="QDC26155.1"/>
    </source>
</evidence>
<evidence type="ECO:0000313" key="3">
    <source>
        <dbReference type="Proteomes" id="UP000314616"/>
    </source>
</evidence>
<accession>A0A5B8C9N6</accession>
<protein>
    <submittedName>
        <fullName evidence="2">Uncharacterized protein</fullName>
    </submittedName>
</protein>
<organism evidence="2 3">
    <name type="scientific">Georgenia yuyongxinii</name>
    <dbReference type="NCBI Taxonomy" id="2589797"/>
    <lineage>
        <taxon>Bacteria</taxon>
        <taxon>Bacillati</taxon>
        <taxon>Actinomycetota</taxon>
        <taxon>Actinomycetes</taxon>
        <taxon>Micrococcales</taxon>
        <taxon>Bogoriellaceae</taxon>
        <taxon>Georgenia</taxon>
    </lineage>
</organism>
<dbReference type="AlphaFoldDB" id="A0A5B8C9N6"/>
<dbReference type="EMBL" id="CP040915">
    <property type="protein sequence ID" value="QDC26155.1"/>
    <property type="molecule type" value="Genomic_DNA"/>
</dbReference>
<proteinExistence type="predicted"/>
<sequence length="65" mass="7266">MDPQTVWRQRSTAAPLRGVEDEYVGVCDAHDALFGRATRGGATRRAVDVHDVRPHPERRASNRTP</sequence>
<dbReference type="RefSeq" id="WP_139930612.1">
    <property type="nucleotide sequence ID" value="NZ_CP040915.1"/>
</dbReference>